<dbReference type="EMBL" id="KN847486">
    <property type="protein sequence ID" value="KIW99555.1"/>
    <property type="molecule type" value="Genomic_DNA"/>
</dbReference>
<dbReference type="GeneID" id="25299365"/>
<sequence>MLEFRFPQSTPVLRELARLWSPPSPLPSVSSEYTEEVKPFEFIDGSLSLLGDLQRAHDTYLRQELEKMRDFIASKFELKQYENGSGDRAQDQKFTQLMNELQNFKQEVA</sequence>
<proteinExistence type="predicted"/>
<dbReference type="RefSeq" id="XP_013266692.1">
    <property type="nucleotide sequence ID" value="XM_013411238.1"/>
</dbReference>
<dbReference type="VEuPathDB" id="FungiDB:Z518_11294"/>
<protein>
    <submittedName>
        <fullName evidence="1">Rhinocladiella mackenziei CBS 650.93 unplaced genomic scaffold supercont1.12, whole genome shotgun sequence</fullName>
    </submittedName>
</protein>
<keyword evidence="2" id="KW-1185">Reference proteome</keyword>
<dbReference type="AlphaFoldDB" id="A0A0D2I8L9"/>
<evidence type="ECO:0000313" key="1">
    <source>
        <dbReference type="EMBL" id="KIW99555.1"/>
    </source>
</evidence>
<name>A0A0D2I8L9_9EURO</name>
<reference evidence="1 2" key="1">
    <citation type="submission" date="2015-01" db="EMBL/GenBank/DDBJ databases">
        <title>The Genome Sequence of Rhinocladiella mackenzie CBS 650.93.</title>
        <authorList>
            <consortium name="The Broad Institute Genomics Platform"/>
            <person name="Cuomo C."/>
            <person name="de Hoog S."/>
            <person name="Gorbushina A."/>
            <person name="Stielow B."/>
            <person name="Teixiera M."/>
            <person name="Abouelleil A."/>
            <person name="Chapman S.B."/>
            <person name="Priest M."/>
            <person name="Young S.K."/>
            <person name="Wortman J."/>
            <person name="Nusbaum C."/>
            <person name="Birren B."/>
        </authorList>
    </citation>
    <scope>NUCLEOTIDE SEQUENCE [LARGE SCALE GENOMIC DNA]</scope>
    <source>
        <strain evidence="1 2">CBS 650.93</strain>
    </source>
</reference>
<accession>A0A0D2I8L9</accession>
<dbReference type="Proteomes" id="UP000053617">
    <property type="component" value="Unassembled WGS sequence"/>
</dbReference>
<gene>
    <name evidence="1" type="ORF">Z518_11294</name>
</gene>
<organism evidence="1 2">
    <name type="scientific">Rhinocladiella mackenziei CBS 650.93</name>
    <dbReference type="NCBI Taxonomy" id="1442369"/>
    <lineage>
        <taxon>Eukaryota</taxon>
        <taxon>Fungi</taxon>
        <taxon>Dikarya</taxon>
        <taxon>Ascomycota</taxon>
        <taxon>Pezizomycotina</taxon>
        <taxon>Eurotiomycetes</taxon>
        <taxon>Chaetothyriomycetidae</taxon>
        <taxon>Chaetothyriales</taxon>
        <taxon>Herpotrichiellaceae</taxon>
        <taxon>Rhinocladiella</taxon>
    </lineage>
</organism>
<dbReference type="HOGENOM" id="CLU_2185403_0_0_1"/>
<evidence type="ECO:0000313" key="2">
    <source>
        <dbReference type="Proteomes" id="UP000053617"/>
    </source>
</evidence>